<organism evidence="14 15">
    <name type="scientific">Candidatus Woesebacteria bacterium RIFCSPHIGHO2_01_FULL_38_9b</name>
    <dbReference type="NCBI Taxonomy" id="1802493"/>
    <lineage>
        <taxon>Bacteria</taxon>
        <taxon>Candidatus Woeseibacteriota</taxon>
    </lineage>
</organism>
<dbReference type="InterPro" id="IPR005147">
    <property type="entry name" value="tRNA_synthase_B5-dom"/>
</dbReference>
<dbReference type="EMBL" id="MGGF01000012">
    <property type="protein sequence ID" value="OGM21995.1"/>
    <property type="molecule type" value="Genomic_DNA"/>
</dbReference>
<evidence type="ECO:0000313" key="15">
    <source>
        <dbReference type="Proteomes" id="UP000178750"/>
    </source>
</evidence>
<dbReference type="PANTHER" id="PTHR10947:SF0">
    <property type="entry name" value="PHENYLALANINE--TRNA LIGASE BETA SUBUNIT"/>
    <property type="match status" value="1"/>
</dbReference>
<evidence type="ECO:0000256" key="6">
    <source>
        <dbReference type="ARBA" id="ARBA00022840"/>
    </source>
</evidence>
<dbReference type="InterPro" id="IPR036690">
    <property type="entry name" value="Fdx_antiC-bd_sf"/>
</dbReference>
<dbReference type="EC" id="6.1.1.20" evidence="11"/>
<evidence type="ECO:0000259" key="13">
    <source>
        <dbReference type="PROSITE" id="PS51483"/>
    </source>
</evidence>
<dbReference type="Pfam" id="PF17759">
    <property type="entry name" value="tRNA_synthFbeta"/>
    <property type="match status" value="1"/>
</dbReference>
<feature type="binding site" evidence="11">
    <location>
        <position position="349"/>
    </location>
    <ligand>
        <name>Mg(2+)</name>
        <dbReference type="ChEBI" id="CHEBI:18420"/>
        <note>shared with alpha subunit</note>
    </ligand>
</feature>
<sequence>MDILVSDEWLRDFLNTGASAETIADKLSLCGPSVEKIDTIGSDKLYHIEITTNRVDSASVYGIAREAAAILPRFNIKATFNKIDTYITHKFSSQVKYLEVKVDKNLCPRFTAVLIRNVHIGKSPEWMVKRLEILGVRAINNIVDISNYIMHEIGQPVHTFDYDKILGAKMYLRESKKGEKIITLDGQEHILPGGDIVIEDGQKRLIDLAGIMGGYLSAVEENTKNVLLFVQTYNPVSIRKTSMTIAKRTEAAELFEKGLDTQLVEIGITRGIELFKEITNGQVASDILDIYENPPKPKKVSISYTDICQKIGVQIPKNVIINLLSALGFESKWYKDLLESIVPTFRLNDISIAEDVVEEIARIYGYFNLPSELIQGKLPTHPTDSLFSFEQNLKYLLKEMGAIEVYSFSLVPKEWVNKGAFKLKNPLGSETEYLRTSLMPSLVNYANQNAGESQAFHLFEIANVYLPRKNELPEERLILAGIFSKTTFRVAKGIIENLVEELNIKYDISIEEIKGFSPNQSIIIKSDSIFLGEFGALESNALIYYEFEVSKLKKFYKEHSQYKSIPKYPPQREDLTLILPEKTKVNDVIKSAITAVDNRITKFELTDIYKNSYTFRVEYSNPEKTLNDSEVEVIRNTLLKKVKNQFGVFQKD</sequence>
<dbReference type="InterPro" id="IPR004532">
    <property type="entry name" value="Phe-tRNA-ligase_IIc_bsu_bact"/>
</dbReference>
<reference evidence="14 15" key="1">
    <citation type="journal article" date="2016" name="Nat. Commun.">
        <title>Thousands of microbial genomes shed light on interconnected biogeochemical processes in an aquifer system.</title>
        <authorList>
            <person name="Anantharaman K."/>
            <person name="Brown C.T."/>
            <person name="Hug L.A."/>
            <person name="Sharon I."/>
            <person name="Castelle C.J."/>
            <person name="Probst A.J."/>
            <person name="Thomas B.C."/>
            <person name="Singh A."/>
            <person name="Wilkins M.J."/>
            <person name="Karaoz U."/>
            <person name="Brodie E.L."/>
            <person name="Williams K.H."/>
            <person name="Hubbard S.S."/>
            <person name="Banfield J.F."/>
        </authorList>
    </citation>
    <scope>NUCLEOTIDE SEQUENCE [LARGE SCALE GENOMIC DNA]</scope>
</reference>
<dbReference type="Gene3D" id="3.30.70.380">
    <property type="entry name" value="Ferrodoxin-fold anticodon-binding domain"/>
    <property type="match status" value="1"/>
</dbReference>
<feature type="binding site" evidence="11">
    <location>
        <position position="358"/>
    </location>
    <ligand>
        <name>Mg(2+)</name>
        <dbReference type="ChEBI" id="CHEBI:18420"/>
        <note>shared with alpha subunit</note>
    </ligand>
</feature>
<evidence type="ECO:0000256" key="4">
    <source>
        <dbReference type="ARBA" id="ARBA00022723"/>
    </source>
</evidence>
<feature type="binding site" evidence="11">
    <location>
        <position position="355"/>
    </location>
    <ligand>
        <name>Mg(2+)</name>
        <dbReference type="ChEBI" id="CHEBI:18420"/>
        <note>shared with alpha subunit</note>
    </ligand>
</feature>
<dbReference type="Gene3D" id="3.30.56.10">
    <property type="match status" value="2"/>
</dbReference>
<dbReference type="HAMAP" id="MF_00283">
    <property type="entry name" value="Phe_tRNA_synth_beta1"/>
    <property type="match status" value="1"/>
</dbReference>
<dbReference type="AlphaFoldDB" id="A0A1F7Y636"/>
<keyword evidence="3 11" id="KW-0436">Ligase</keyword>
<evidence type="ECO:0000256" key="5">
    <source>
        <dbReference type="ARBA" id="ARBA00022741"/>
    </source>
</evidence>
<dbReference type="PROSITE" id="PS51483">
    <property type="entry name" value="B5"/>
    <property type="match status" value="1"/>
</dbReference>
<dbReference type="PANTHER" id="PTHR10947">
    <property type="entry name" value="PHENYLALANYL-TRNA SYNTHETASE BETA CHAIN AND LEUCINE-RICH REPEAT-CONTAINING PROTEIN 47"/>
    <property type="match status" value="1"/>
</dbReference>
<dbReference type="GO" id="GO:0006432">
    <property type="term" value="P:phenylalanyl-tRNA aminoacylation"/>
    <property type="evidence" value="ECO:0007669"/>
    <property type="project" value="UniProtKB-UniRule"/>
</dbReference>
<dbReference type="SUPFAM" id="SSF55681">
    <property type="entry name" value="Class II aaRS and biotin synthetases"/>
    <property type="match status" value="1"/>
</dbReference>
<keyword evidence="11" id="KW-0963">Cytoplasm</keyword>
<dbReference type="SUPFAM" id="SSF46955">
    <property type="entry name" value="Putative DNA-binding domain"/>
    <property type="match status" value="2"/>
</dbReference>
<comment type="similarity">
    <text evidence="1 11">Belongs to the phenylalanyl-tRNA synthetase beta subunit family. Type 1 subfamily.</text>
</comment>
<comment type="cofactor">
    <cofactor evidence="11">
        <name>Mg(2+)</name>
        <dbReference type="ChEBI" id="CHEBI:18420"/>
    </cofactor>
    <text evidence="11">Binds 2 magnesium ions per tetramer.</text>
</comment>
<comment type="subunit">
    <text evidence="2 11">Tetramer of two alpha and two beta subunits.</text>
</comment>
<feature type="domain" description="FDX-ACB" evidence="12">
    <location>
        <begin position="566"/>
        <end position="651"/>
    </location>
</feature>
<evidence type="ECO:0000256" key="8">
    <source>
        <dbReference type="ARBA" id="ARBA00022917"/>
    </source>
</evidence>
<dbReference type="NCBIfam" id="TIGR00472">
    <property type="entry name" value="pheT_bact"/>
    <property type="match status" value="1"/>
</dbReference>
<dbReference type="SUPFAM" id="SSF54991">
    <property type="entry name" value="Anticodon-binding domain of PheRS"/>
    <property type="match status" value="1"/>
</dbReference>
<dbReference type="InterPro" id="IPR020825">
    <property type="entry name" value="Phe-tRNA_synthase-like_B3/B4"/>
</dbReference>
<keyword evidence="6 11" id="KW-0067">ATP-binding</keyword>
<proteinExistence type="inferred from homology"/>
<comment type="caution">
    <text evidence="14">The sequence shown here is derived from an EMBL/GenBank/DDBJ whole genome shotgun (WGS) entry which is preliminary data.</text>
</comment>
<evidence type="ECO:0000256" key="9">
    <source>
        <dbReference type="ARBA" id="ARBA00023146"/>
    </source>
</evidence>
<dbReference type="InterPro" id="IPR045060">
    <property type="entry name" value="Phe-tRNA-ligase_IIc_bsu"/>
</dbReference>
<dbReference type="GO" id="GO:0009328">
    <property type="term" value="C:phenylalanine-tRNA ligase complex"/>
    <property type="evidence" value="ECO:0007669"/>
    <property type="project" value="TreeGrafter"/>
</dbReference>
<evidence type="ECO:0000256" key="7">
    <source>
        <dbReference type="ARBA" id="ARBA00022842"/>
    </source>
</evidence>
<dbReference type="InterPro" id="IPR045864">
    <property type="entry name" value="aa-tRNA-synth_II/BPL/LPL"/>
</dbReference>
<comment type="catalytic activity">
    <reaction evidence="10 11">
        <text>tRNA(Phe) + L-phenylalanine + ATP = L-phenylalanyl-tRNA(Phe) + AMP + diphosphate + H(+)</text>
        <dbReference type="Rhea" id="RHEA:19413"/>
        <dbReference type="Rhea" id="RHEA-COMP:9668"/>
        <dbReference type="Rhea" id="RHEA-COMP:9699"/>
        <dbReference type="ChEBI" id="CHEBI:15378"/>
        <dbReference type="ChEBI" id="CHEBI:30616"/>
        <dbReference type="ChEBI" id="CHEBI:33019"/>
        <dbReference type="ChEBI" id="CHEBI:58095"/>
        <dbReference type="ChEBI" id="CHEBI:78442"/>
        <dbReference type="ChEBI" id="CHEBI:78531"/>
        <dbReference type="ChEBI" id="CHEBI:456215"/>
        <dbReference type="EC" id="6.1.1.20"/>
    </reaction>
</comment>
<keyword evidence="4 11" id="KW-0479">Metal-binding</keyword>
<dbReference type="GO" id="GO:0005524">
    <property type="term" value="F:ATP binding"/>
    <property type="evidence" value="ECO:0007669"/>
    <property type="project" value="UniProtKB-UniRule"/>
</dbReference>
<dbReference type="Gene3D" id="3.30.930.10">
    <property type="entry name" value="Bira Bifunctional Protein, Domain 2"/>
    <property type="match status" value="1"/>
</dbReference>
<evidence type="ECO:0000256" key="3">
    <source>
        <dbReference type="ARBA" id="ARBA00022598"/>
    </source>
</evidence>
<evidence type="ECO:0000259" key="12">
    <source>
        <dbReference type="PROSITE" id="PS51447"/>
    </source>
</evidence>
<keyword evidence="9 11" id="KW-0030">Aminoacyl-tRNA synthetase</keyword>
<dbReference type="Gene3D" id="3.50.40.10">
    <property type="entry name" value="Phenylalanyl-trna Synthetase, Chain B, domain 3"/>
    <property type="match status" value="1"/>
</dbReference>
<accession>A0A1F7Y636</accession>
<evidence type="ECO:0000256" key="11">
    <source>
        <dbReference type="HAMAP-Rule" id="MF_00283"/>
    </source>
</evidence>
<keyword evidence="5 11" id="KW-0547">Nucleotide-binding</keyword>
<dbReference type="Pfam" id="PF03147">
    <property type="entry name" value="FDX-ACB"/>
    <property type="match status" value="1"/>
</dbReference>
<name>A0A1F7Y636_9BACT</name>
<feature type="binding site" evidence="11">
    <location>
        <position position="359"/>
    </location>
    <ligand>
        <name>Mg(2+)</name>
        <dbReference type="ChEBI" id="CHEBI:18420"/>
        <note>shared with alpha subunit</note>
    </ligand>
</feature>
<dbReference type="SUPFAM" id="SSF56037">
    <property type="entry name" value="PheT/TilS domain"/>
    <property type="match status" value="1"/>
</dbReference>
<dbReference type="Proteomes" id="UP000178750">
    <property type="component" value="Unassembled WGS sequence"/>
</dbReference>
<gene>
    <name evidence="11" type="primary">pheT</name>
    <name evidence="14" type="ORF">A2863_03170</name>
</gene>
<dbReference type="InterPro" id="IPR005146">
    <property type="entry name" value="B3/B4_tRNA-bd"/>
</dbReference>
<dbReference type="PROSITE" id="PS51447">
    <property type="entry name" value="FDX_ACB"/>
    <property type="match status" value="1"/>
</dbReference>
<dbReference type="SMART" id="SM00896">
    <property type="entry name" value="FDX-ACB"/>
    <property type="match status" value="1"/>
</dbReference>
<dbReference type="InterPro" id="IPR005121">
    <property type="entry name" value="Fdx_antiC-bd"/>
</dbReference>
<evidence type="ECO:0000256" key="2">
    <source>
        <dbReference type="ARBA" id="ARBA00011209"/>
    </source>
</evidence>
<feature type="domain" description="B5" evidence="13">
    <location>
        <begin position="295"/>
        <end position="371"/>
    </location>
</feature>
<evidence type="ECO:0000256" key="1">
    <source>
        <dbReference type="ARBA" id="ARBA00008653"/>
    </source>
</evidence>
<dbReference type="InterPro" id="IPR009061">
    <property type="entry name" value="DNA-bd_dom_put_sf"/>
</dbReference>
<protein>
    <recommendedName>
        <fullName evidence="11">Phenylalanine--tRNA ligase beta subunit</fullName>
        <ecNumber evidence="11">6.1.1.20</ecNumber>
    </recommendedName>
    <alternativeName>
        <fullName evidence="11">Phenylalanyl-tRNA synthetase beta subunit</fullName>
        <shortName evidence="11">PheRS</shortName>
    </alternativeName>
</protein>
<comment type="subcellular location">
    <subcellularLocation>
        <location evidence="11">Cytoplasm</location>
    </subcellularLocation>
</comment>
<keyword evidence="7 11" id="KW-0460">Magnesium</keyword>
<dbReference type="SMART" id="SM00873">
    <property type="entry name" value="B3_4"/>
    <property type="match status" value="1"/>
</dbReference>
<dbReference type="SMART" id="SM00874">
    <property type="entry name" value="B5"/>
    <property type="match status" value="1"/>
</dbReference>
<dbReference type="GO" id="GO:0003723">
    <property type="term" value="F:RNA binding"/>
    <property type="evidence" value="ECO:0007669"/>
    <property type="project" value="InterPro"/>
</dbReference>
<dbReference type="GO" id="GO:0004826">
    <property type="term" value="F:phenylalanine-tRNA ligase activity"/>
    <property type="evidence" value="ECO:0007669"/>
    <property type="project" value="UniProtKB-UniRule"/>
</dbReference>
<evidence type="ECO:0000256" key="10">
    <source>
        <dbReference type="ARBA" id="ARBA00049255"/>
    </source>
</evidence>
<dbReference type="Pfam" id="PF03483">
    <property type="entry name" value="B3_4"/>
    <property type="match status" value="1"/>
</dbReference>
<dbReference type="InterPro" id="IPR041616">
    <property type="entry name" value="PheRS_beta_core"/>
</dbReference>
<evidence type="ECO:0000313" key="14">
    <source>
        <dbReference type="EMBL" id="OGM21995.1"/>
    </source>
</evidence>
<dbReference type="Pfam" id="PF03484">
    <property type="entry name" value="B5"/>
    <property type="match status" value="1"/>
</dbReference>
<keyword evidence="8 11" id="KW-0648">Protein biosynthesis</keyword>
<dbReference type="GO" id="GO:0000287">
    <property type="term" value="F:magnesium ion binding"/>
    <property type="evidence" value="ECO:0007669"/>
    <property type="project" value="UniProtKB-UniRule"/>
</dbReference>